<accession>A0A7S2N7Q3</accession>
<evidence type="ECO:0000313" key="6">
    <source>
        <dbReference type="EMBL" id="CAD9525038.1"/>
    </source>
</evidence>
<dbReference type="Gene3D" id="3.40.850.10">
    <property type="entry name" value="Kinesin motor domain"/>
    <property type="match status" value="1"/>
</dbReference>
<feature type="binding site" evidence="3">
    <location>
        <begin position="105"/>
        <end position="112"/>
    </location>
    <ligand>
        <name>ATP</name>
        <dbReference type="ChEBI" id="CHEBI:30616"/>
    </ligand>
</feature>
<name>A0A7S2N7Q3_9EUKA</name>
<feature type="region of interest" description="Disordered" evidence="4">
    <location>
        <begin position="1"/>
        <end position="26"/>
    </location>
</feature>
<evidence type="ECO:0000256" key="2">
    <source>
        <dbReference type="ARBA" id="ARBA00023175"/>
    </source>
</evidence>
<dbReference type="InterPro" id="IPR027640">
    <property type="entry name" value="Kinesin-like_fam"/>
</dbReference>
<dbReference type="PRINTS" id="PR00380">
    <property type="entry name" value="KINESINHEAVY"/>
</dbReference>
<dbReference type="AlphaFoldDB" id="A0A7S2N7Q3"/>
<keyword evidence="2 3" id="KW-0505">Motor protein</keyword>
<dbReference type="InterPro" id="IPR001752">
    <property type="entry name" value="Kinesin_motor_dom"/>
</dbReference>
<dbReference type="GO" id="GO:0007018">
    <property type="term" value="P:microtubule-based movement"/>
    <property type="evidence" value="ECO:0007669"/>
    <property type="project" value="InterPro"/>
</dbReference>
<feature type="domain" description="Kinesin motor" evidence="5">
    <location>
        <begin position="28"/>
        <end position="363"/>
    </location>
</feature>
<comment type="similarity">
    <text evidence="3">Belongs to the TRAFAC class myosin-kinesin ATPase superfamily. Kinesin family.</text>
</comment>
<dbReference type="InterPro" id="IPR027417">
    <property type="entry name" value="P-loop_NTPase"/>
</dbReference>
<dbReference type="PANTHER" id="PTHR47968:SF75">
    <property type="entry name" value="CENTROMERE-ASSOCIATED PROTEIN E"/>
    <property type="match status" value="1"/>
</dbReference>
<dbReference type="EMBL" id="HBGU01065776">
    <property type="protein sequence ID" value="CAD9525038.1"/>
    <property type="molecule type" value="Transcribed_RNA"/>
</dbReference>
<dbReference type="CDD" id="cd00106">
    <property type="entry name" value="KISc"/>
    <property type="match status" value="1"/>
</dbReference>
<reference evidence="6" key="1">
    <citation type="submission" date="2021-01" db="EMBL/GenBank/DDBJ databases">
        <authorList>
            <person name="Corre E."/>
            <person name="Pelletier E."/>
            <person name="Niang G."/>
            <person name="Scheremetjew M."/>
            <person name="Finn R."/>
            <person name="Kale V."/>
            <person name="Holt S."/>
            <person name="Cochrane G."/>
            <person name="Meng A."/>
            <person name="Brown T."/>
            <person name="Cohen L."/>
        </authorList>
    </citation>
    <scope>NUCLEOTIDE SEQUENCE</scope>
    <source>
        <strain evidence="6">UTEX LB 985</strain>
    </source>
</reference>
<organism evidence="6">
    <name type="scientific">Haptolina brevifila</name>
    <dbReference type="NCBI Taxonomy" id="156173"/>
    <lineage>
        <taxon>Eukaryota</taxon>
        <taxon>Haptista</taxon>
        <taxon>Haptophyta</taxon>
        <taxon>Prymnesiophyceae</taxon>
        <taxon>Prymnesiales</taxon>
        <taxon>Prymnesiaceae</taxon>
        <taxon>Haptolina</taxon>
    </lineage>
</organism>
<keyword evidence="1" id="KW-0175">Coiled coil</keyword>
<dbReference type="SMART" id="SM00129">
    <property type="entry name" value="KISc"/>
    <property type="match status" value="1"/>
</dbReference>
<evidence type="ECO:0000256" key="4">
    <source>
        <dbReference type="SAM" id="MobiDB-lite"/>
    </source>
</evidence>
<dbReference type="GO" id="GO:0008017">
    <property type="term" value="F:microtubule binding"/>
    <property type="evidence" value="ECO:0007669"/>
    <property type="project" value="InterPro"/>
</dbReference>
<evidence type="ECO:0000256" key="3">
    <source>
        <dbReference type="PROSITE-ProRule" id="PRU00283"/>
    </source>
</evidence>
<gene>
    <name evidence="6" type="ORF">CBRE1094_LOCUS35868</name>
</gene>
<proteinExistence type="inferred from homology"/>
<keyword evidence="3" id="KW-0547">Nucleotide-binding</keyword>
<sequence length="819" mass="89109">MAEGSTAEPLTEDASGKAANPGAPQSESIAVFARLKPVGESDTRGEVAVTSRFGKQKSVQVRNIEFSLDWIFTETESQEKLYNIAAHDRVAAVLGGYNSTIMAYGQTGAGKTHTMFGPDEVLTDFNGSDPILHGIVPRASDQIFEGLRHGTTEESYIVQCSYLEVYNNTLNDLLGNKQNLPMREKPGTGLVVEGLTYEVVTQSKEVMANLARGNAKRVVAAMKMNPRSSRGHAIFTMYIKSILAFGGEKAGKLNLVDLAGMESSKKSYAVEGASNNEMRKVEAKNINTSLYALGSVIEKLSEASQKGGQKAHVPYRDAKLTRLLQDSLGGNSKSTIVVALRIESQNIEESMNTLRFAQRAKAVKTVVKDNTITIKDTTKLMQEVNDMTISLETTQLLVRQLQMEIKARDEEEQQRLEKAKLEAASHSGDPEADHAEVIALREEVAVLKHKQSSLLHKSILHRVLKAQSEKAIGALREANMDLVRQMTEAESVMHAKERENRALVARNEELERIIRALQTGGPLPAGVTMPGVDFDDWREDLITKAEAELKAAMSAGDPERLKAAIANASDTVAKARARGSHVLRKQQVLHGDGGSSGGAAIKTSRALEHIQTEADPLTEEEKAYVRFHEIATGRKLALASRGFEVQNIFIDTLYDAAVKANVPTNEWGEFVRLQLASPRSDADDAEEDDQGNKGKVGQAFRNVARLVGWRANFAKIAGIAMTSAAPLMERPDDMPLPEGEGEYTADAAAGRSLHAEANDAAGHVADAHLGLLSLADPEQNGEPLTPNGSVDVSRAQRYRAKLLERADARDQARKDSHRG</sequence>
<dbReference type="GO" id="GO:0005524">
    <property type="term" value="F:ATP binding"/>
    <property type="evidence" value="ECO:0007669"/>
    <property type="project" value="UniProtKB-UniRule"/>
</dbReference>
<dbReference type="InterPro" id="IPR036961">
    <property type="entry name" value="Kinesin_motor_dom_sf"/>
</dbReference>
<evidence type="ECO:0000259" key="5">
    <source>
        <dbReference type="PROSITE" id="PS50067"/>
    </source>
</evidence>
<dbReference type="PROSITE" id="PS50067">
    <property type="entry name" value="KINESIN_MOTOR_2"/>
    <property type="match status" value="1"/>
</dbReference>
<evidence type="ECO:0000256" key="1">
    <source>
        <dbReference type="ARBA" id="ARBA00023054"/>
    </source>
</evidence>
<dbReference type="SUPFAM" id="SSF52540">
    <property type="entry name" value="P-loop containing nucleoside triphosphate hydrolases"/>
    <property type="match status" value="1"/>
</dbReference>
<dbReference type="PANTHER" id="PTHR47968">
    <property type="entry name" value="CENTROMERE PROTEIN E"/>
    <property type="match status" value="1"/>
</dbReference>
<dbReference type="GO" id="GO:0003777">
    <property type="term" value="F:microtubule motor activity"/>
    <property type="evidence" value="ECO:0007669"/>
    <property type="project" value="InterPro"/>
</dbReference>
<keyword evidence="3" id="KW-0067">ATP-binding</keyword>
<protein>
    <recommendedName>
        <fullName evidence="5">Kinesin motor domain-containing protein</fullName>
    </recommendedName>
</protein>
<dbReference type="Pfam" id="PF00225">
    <property type="entry name" value="Kinesin"/>
    <property type="match status" value="1"/>
</dbReference>